<keyword evidence="1" id="KW-0812">Transmembrane</keyword>
<dbReference type="RefSeq" id="WP_154512030.1">
    <property type="nucleotide sequence ID" value="NZ_VUMH01000011.1"/>
</dbReference>
<evidence type="ECO:0000313" key="2">
    <source>
        <dbReference type="EMBL" id="MSS28545.1"/>
    </source>
</evidence>
<keyword evidence="1" id="KW-0472">Membrane</keyword>
<protein>
    <submittedName>
        <fullName evidence="2">DUF116 domain-containing protein</fullName>
    </submittedName>
</protein>
<reference evidence="2 3" key="1">
    <citation type="submission" date="2019-09" db="EMBL/GenBank/DDBJ databases">
        <title>In-depth cultivation of the pig gut microbiome towards novel bacterial diversity and tailored functional studies.</title>
        <authorList>
            <person name="Wylensek D."/>
            <person name="Hitch T.C.A."/>
            <person name="Clavel T."/>
        </authorList>
    </citation>
    <scope>NUCLEOTIDE SEQUENCE [LARGE SCALE GENOMIC DNA]</scope>
    <source>
        <strain evidence="2 3">PG-178-WT-4</strain>
    </source>
</reference>
<dbReference type="PANTHER" id="PTHR43801">
    <property type="entry name" value="NUCLEOTIDE-BINDING PROTEIN-RELATED"/>
    <property type="match status" value="1"/>
</dbReference>
<evidence type="ECO:0000313" key="3">
    <source>
        <dbReference type="Proteomes" id="UP000477488"/>
    </source>
</evidence>
<dbReference type="InterPro" id="IPR002829">
    <property type="entry name" value="DUF116"/>
</dbReference>
<organism evidence="2 3">
    <name type="scientific">Desulfovibrio porci</name>
    <dbReference type="NCBI Taxonomy" id="2605782"/>
    <lineage>
        <taxon>Bacteria</taxon>
        <taxon>Pseudomonadati</taxon>
        <taxon>Thermodesulfobacteriota</taxon>
        <taxon>Desulfovibrionia</taxon>
        <taxon>Desulfovibrionales</taxon>
        <taxon>Desulfovibrionaceae</taxon>
        <taxon>Desulfovibrio</taxon>
    </lineage>
</organism>
<name>A0A6L5XN73_9BACT</name>
<keyword evidence="1" id="KW-1133">Transmembrane helix</keyword>
<dbReference type="AlphaFoldDB" id="A0A6L5XN73"/>
<accession>A0A6L5XN73</accession>
<evidence type="ECO:0000256" key="1">
    <source>
        <dbReference type="SAM" id="Phobius"/>
    </source>
</evidence>
<dbReference type="PANTHER" id="PTHR43801:SF1">
    <property type="entry name" value="POLYPRENYL SYNTHETASE"/>
    <property type="match status" value="1"/>
</dbReference>
<dbReference type="Proteomes" id="UP000477488">
    <property type="component" value="Unassembled WGS sequence"/>
</dbReference>
<comment type="caution">
    <text evidence="2">The sequence shown here is derived from an EMBL/GenBank/DDBJ whole genome shotgun (WGS) entry which is preliminary data.</text>
</comment>
<gene>
    <name evidence="2" type="ORF">FYJ44_10990</name>
</gene>
<dbReference type="Pfam" id="PF01976">
    <property type="entry name" value="DUF116"/>
    <property type="match status" value="1"/>
</dbReference>
<feature type="transmembrane region" description="Helical" evidence="1">
    <location>
        <begin position="58"/>
        <end position="83"/>
    </location>
</feature>
<feature type="transmembrane region" description="Helical" evidence="1">
    <location>
        <begin position="21"/>
        <end position="46"/>
    </location>
</feature>
<dbReference type="EMBL" id="VUMH01000011">
    <property type="protein sequence ID" value="MSS28545.1"/>
    <property type="molecule type" value="Genomic_DNA"/>
</dbReference>
<sequence length="277" mass="30436">MFLRKSPYSLPPEQYGGGRKRIFIGLMLASCILLCLALCFFLILPWSDLGAGLRWLPLLSMAVGGLGIAVLAWLCLTLVFHIYTGLPLPGMHGVRHVIIRLFFPLMELLAKAVGIDRNKVRRSFVKVNNELVLAVRRPVVPSELLLLLPHCVQNSVCPRRLTHKVDLCARCGQCQVGSLLDLRDRYGIQFAIATGGTIARRIVVQTRPRCIVAVACERDLTSGIQDSYPLPVFGVLNQRPCGPCLDTLAPLTALEEVIRLFLGLSETAAGACQRGRA</sequence>
<keyword evidence="3" id="KW-1185">Reference proteome</keyword>
<proteinExistence type="predicted"/>